<dbReference type="EMBL" id="JACRWE010000003">
    <property type="protein sequence ID" value="MBC5996457.1"/>
    <property type="molecule type" value="Genomic_DNA"/>
</dbReference>
<keyword evidence="2" id="KW-1185">Reference proteome</keyword>
<comment type="caution">
    <text evidence="1">The sequence shown here is derived from an EMBL/GenBank/DDBJ whole genome shotgun (WGS) entry which is preliminary data.</text>
</comment>
<protein>
    <submittedName>
        <fullName evidence="1">AbrB/MazE/SpoVT family DNA-binding domain-containing protein</fullName>
    </submittedName>
</protein>
<organism evidence="1 2">
    <name type="scientific">Romboutsia faecis</name>
    <dbReference type="NCBI Taxonomy" id="2764597"/>
    <lineage>
        <taxon>Bacteria</taxon>
        <taxon>Bacillati</taxon>
        <taxon>Bacillota</taxon>
        <taxon>Clostridia</taxon>
        <taxon>Peptostreptococcales</taxon>
        <taxon>Peptostreptococcaceae</taxon>
        <taxon>Romboutsia</taxon>
    </lineage>
</organism>
<gene>
    <name evidence="1" type="ORF">H8923_06750</name>
</gene>
<dbReference type="RefSeq" id="WP_153973159.1">
    <property type="nucleotide sequence ID" value="NZ_JACRWE010000003.1"/>
</dbReference>
<keyword evidence="1" id="KW-0238">DNA-binding</keyword>
<evidence type="ECO:0000313" key="1">
    <source>
        <dbReference type="EMBL" id="MBC5996457.1"/>
    </source>
</evidence>
<dbReference type="Proteomes" id="UP000609849">
    <property type="component" value="Unassembled WGS sequence"/>
</dbReference>
<sequence>MKEKRDLNVMFAKSGSGSITSRLTIPIAWVKEMNITKDDRTVEVTFNEESKTITIKKK</sequence>
<name>A0ABR7JNX2_9FIRM</name>
<accession>A0ABR7JNX2</accession>
<evidence type="ECO:0000313" key="2">
    <source>
        <dbReference type="Proteomes" id="UP000609849"/>
    </source>
</evidence>
<dbReference type="Gene3D" id="2.10.260.10">
    <property type="match status" value="1"/>
</dbReference>
<dbReference type="GO" id="GO:0003677">
    <property type="term" value="F:DNA binding"/>
    <property type="evidence" value="ECO:0007669"/>
    <property type="project" value="UniProtKB-KW"/>
</dbReference>
<proteinExistence type="predicted"/>
<reference evidence="1 2" key="1">
    <citation type="submission" date="2020-08" db="EMBL/GenBank/DDBJ databases">
        <authorList>
            <person name="Liu C."/>
            <person name="Sun Q."/>
        </authorList>
    </citation>
    <scope>NUCLEOTIDE SEQUENCE [LARGE SCALE GENOMIC DNA]</scope>
    <source>
        <strain evidence="1 2">NSJ-18</strain>
    </source>
</reference>